<feature type="region of interest" description="Disordered" evidence="1">
    <location>
        <begin position="236"/>
        <end position="255"/>
    </location>
</feature>
<comment type="caution">
    <text evidence="2">The sequence shown here is derived from an EMBL/GenBank/DDBJ whole genome shotgun (WGS) entry which is preliminary data.</text>
</comment>
<accession>K0R4K7</accession>
<gene>
    <name evidence="2" type="ORF">THAOC_33747</name>
</gene>
<protein>
    <submittedName>
        <fullName evidence="2">Uncharacterized protein</fullName>
    </submittedName>
</protein>
<organism evidence="2 3">
    <name type="scientific">Thalassiosira oceanica</name>
    <name type="common">Marine diatom</name>
    <dbReference type="NCBI Taxonomy" id="159749"/>
    <lineage>
        <taxon>Eukaryota</taxon>
        <taxon>Sar</taxon>
        <taxon>Stramenopiles</taxon>
        <taxon>Ochrophyta</taxon>
        <taxon>Bacillariophyta</taxon>
        <taxon>Coscinodiscophyceae</taxon>
        <taxon>Thalassiosirophycidae</taxon>
        <taxon>Thalassiosirales</taxon>
        <taxon>Thalassiosiraceae</taxon>
        <taxon>Thalassiosira</taxon>
    </lineage>
</organism>
<proteinExistence type="predicted"/>
<dbReference type="eggNOG" id="ENOG502SPRJ">
    <property type="taxonomic scope" value="Eukaryota"/>
</dbReference>
<dbReference type="AlphaFoldDB" id="K0R4K7"/>
<dbReference type="OrthoDB" id="497128at2759"/>
<feature type="compositionally biased region" description="Basic and acidic residues" evidence="1">
    <location>
        <begin position="66"/>
        <end position="76"/>
    </location>
</feature>
<keyword evidence="3" id="KW-1185">Reference proteome</keyword>
<dbReference type="AntiFam" id="ANF00100">
    <property type="entry name" value="Shadow ORF (opposite leuC)"/>
</dbReference>
<evidence type="ECO:0000313" key="2">
    <source>
        <dbReference type="EMBL" id="EJK47525.1"/>
    </source>
</evidence>
<evidence type="ECO:0000313" key="3">
    <source>
        <dbReference type="Proteomes" id="UP000266841"/>
    </source>
</evidence>
<dbReference type="EMBL" id="AGNL01046868">
    <property type="protein sequence ID" value="EJK47525.1"/>
    <property type="molecule type" value="Genomic_DNA"/>
</dbReference>
<feature type="region of interest" description="Disordered" evidence="1">
    <location>
        <begin position="65"/>
        <end position="97"/>
    </location>
</feature>
<dbReference type="Proteomes" id="UP000266841">
    <property type="component" value="Unassembled WGS sequence"/>
</dbReference>
<feature type="compositionally biased region" description="Basic and acidic residues" evidence="1">
    <location>
        <begin position="87"/>
        <end position="97"/>
    </location>
</feature>
<evidence type="ECO:0000256" key="1">
    <source>
        <dbReference type="SAM" id="MobiDB-lite"/>
    </source>
</evidence>
<reference evidence="2 3" key="1">
    <citation type="journal article" date="2012" name="Genome Biol.">
        <title>Genome and low-iron response of an oceanic diatom adapted to chronic iron limitation.</title>
        <authorList>
            <person name="Lommer M."/>
            <person name="Specht M."/>
            <person name="Roy A.S."/>
            <person name="Kraemer L."/>
            <person name="Andreson R."/>
            <person name="Gutowska M.A."/>
            <person name="Wolf J."/>
            <person name="Bergner S.V."/>
            <person name="Schilhabel M.B."/>
            <person name="Klostermeier U.C."/>
            <person name="Beiko R.G."/>
            <person name="Rosenstiel P."/>
            <person name="Hippler M."/>
            <person name="Laroche J."/>
        </authorList>
    </citation>
    <scope>NUCLEOTIDE SEQUENCE [LARGE SCALE GENOMIC DNA]</scope>
    <source>
        <strain evidence="2 3">CCMP1005</strain>
    </source>
</reference>
<name>K0R4K7_THAOC</name>
<sequence>MADRVRNQLSTWYADLHPESNSGDVTTESPFRVRGYQARNSPPDLPHSGPITHLCGQHVLHLTRANPERQRPERAVGRRVTVPADGRAPRQREPLLGPDDVHDALPFVLHPEVPQAEVGDVRLHLQDLRPAGGLLDERRDVHQGRAVGRGDVVVDRGQRAVRPADGAVREAQALEGLGGGHLVDEVAVDVEQAREAVVLDDVVVPYLVVEGAGSLGRAQGRGGLLLQVGAWEGERGHGRAADGRQGGQETHPLVPPDPTSALISIFVSSMSSFDTVTDIERMMKLVSIAALAASASAFVPANTGGPSSTQLRVEIGSTGVEFENVAREWRCKYSPGPSGGPDDSESLKACQSLLDEYLPKLKELPGAQITRQVCGGCLDFKVSITQPLKEHGDWAEADYGPIEGEFMEKLKAIDGTSMHETQEITFETL</sequence>